<reference evidence="1 2" key="1">
    <citation type="submission" date="2021-06" db="EMBL/GenBank/DDBJ databases">
        <authorList>
            <person name="Kallberg Y."/>
            <person name="Tangrot J."/>
            <person name="Rosling A."/>
        </authorList>
    </citation>
    <scope>NUCLEOTIDE SEQUENCE [LARGE SCALE GENOMIC DNA]</scope>
    <source>
        <strain evidence="1 2">120-4 pot B 10/14</strain>
    </source>
</reference>
<gene>
    <name evidence="1" type="ORF">GMARGA_LOCUS38706</name>
</gene>
<feature type="non-terminal residue" evidence="1">
    <location>
        <position position="44"/>
    </location>
</feature>
<accession>A0ABN7X5A6</accession>
<dbReference type="Proteomes" id="UP000789901">
    <property type="component" value="Unassembled WGS sequence"/>
</dbReference>
<comment type="caution">
    <text evidence="1">The sequence shown here is derived from an EMBL/GenBank/DDBJ whole genome shotgun (WGS) entry which is preliminary data.</text>
</comment>
<name>A0ABN7X5A6_GIGMA</name>
<evidence type="ECO:0000313" key="2">
    <source>
        <dbReference type="Proteomes" id="UP000789901"/>
    </source>
</evidence>
<evidence type="ECO:0000313" key="1">
    <source>
        <dbReference type="EMBL" id="CAG8847510.1"/>
    </source>
</evidence>
<proteinExistence type="predicted"/>
<dbReference type="EMBL" id="CAJVQB010088006">
    <property type="protein sequence ID" value="CAG8847510.1"/>
    <property type="molecule type" value="Genomic_DNA"/>
</dbReference>
<protein>
    <submittedName>
        <fullName evidence="1">32124_t:CDS:1</fullName>
    </submittedName>
</protein>
<organism evidence="1 2">
    <name type="scientific">Gigaspora margarita</name>
    <dbReference type="NCBI Taxonomy" id="4874"/>
    <lineage>
        <taxon>Eukaryota</taxon>
        <taxon>Fungi</taxon>
        <taxon>Fungi incertae sedis</taxon>
        <taxon>Mucoromycota</taxon>
        <taxon>Glomeromycotina</taxon>
        <taxon>Glomeromycetes</taxon>
        <taxon>Diversisporales</taxon>
        <taxon>Gigasporaceae</taxon>
        <taxon>Gigaspora</taxon>
    </lineage>
</organism>
<feature type="non-terminal residue" evidence="1">
    <location>
        <position position="1"/>
    </location>
</feature>
<keyword evidence="2" id="KW-1185">Reference proteome</keyword>
<sequence length="44" mass="5194">NYSKDNIVIGLARFGYEFNSTAEETELVKHIKQFLTITIRLYTR</sequence>